<proteinExistence type="predicted"/>
<dbReference type="OrthoDB" id="603189at2759"/>
<evidence type="ECO:0000313" key="3">
    <source>
        <dbReference type="Proteomes" id="UP000019116"/>
    </source>
</evidence>
<dbReference type="PANTHER" id="PTHR35828">
    <property type="entry name" value="OS08G0203800 PROTEIN-RELATED"/>
    <property type="match status" value="1"/>
</dbReference>
<dbReference type="PANTHER" id="PTHR35828:SF21">
    <property type="entry name" value="F-BOX DOMAIN-CONTAINING PROTEIN"/>
    <property type="match status" value="1"/>
</dbReference>
<dbReference type="SUPFAM" id="SSF81383">
    <property type="entry name" value="F-box domain"/>
    <property type="match status" value="1"/>
</dbReference>
<dbReference type="OMA" id="AHWIFHN"/>
<dbReference type="EnsemblPlants" id="TraesCS3A02G536700.1">
    <property type="protein sequence ID" value="TraesCS3A02G536700.1.cds1"/>
    <property type="gene ID" value="TraesCS3A02G536700"/>
</dbReference>
<dbReference type="AlphaFoldDB" id="A0A3B6ERF9"/>
<accession>A0A3B6ERF9</accession>
<name>A0A3B6ERF9_WHEAT</name>
<dbReference type="InterPro" id="IPR001810">
    <property type="entry name" value="F-box_dom"/>
</dbReference>
<evidence type="ECO:0000313" key="2">
    <source>
        <dbReference type="EnsemblPlants" id="TraesCS3A02G536700.1.cds1"/>
    </source>
</evidence>
<organism evidence="2">
    <name type="scientific">Triticum aestivum</name>
    <name type="common">Wheat</name>
    <dbReference type="NCBI Taxonomy" id="4565"/>
    <lineage>
        <taxon>Eukaryota</taxon>
        <taxon>Viridiplantae</taxon>
        <taxon>Streptophyta</taxon>
        <taxon>Embryophyta</taxon>
        <taxon>Tracheophyta</taxon>
        <taxon>Spermatophyta</taxon>
        <taxon>Magnoliopsida</taxon>
        <taxon>Liliopsida</taxon>
        <taxon>Poales</taxon>
        <taxon>Poaceae</taxon>
        <taxon>BOP clade</taxon>
        <taxon>Pooideae</taxon>
        <taxon>Triticodae</taxon>
        <taxon>Triticeae</taxon>
        <taxon>Triticinae</taxon>
        <taxon>Triticum</taxon>
    </lineage>
</organism>
<dbReference type="Gramene" id="TraesCS3A02G536700.1">
    <property type="protein sequence ID" value="TraesCS3A02G536700.1.cds1"/>
    <property type="gene ID" value="TraesCS3A02G536700"/>
</dbReference>
<dbReference type="Pfam" id="PF12937">
    <property type="entry name" value="F-box-like"/>
    <property type="match status" value="1"/>
</dbReference>
<sequence>MELEPAAIAASLPDDLLLEILVRVKDEAALFRSATVCKRWLRLITDRWFLRRRWPQYSPSSFVGFFTRGNRHGEPDAGSLPGPEPCFIPARRSALGPCRRSLGSFVTSAHAGLFNGALPLISRHGLVVVRLEAHDSTGYPDRTIFQLGVCNLHAATCVMLPPLKVGPNFYCYDCNGYAILTGVDFCSKDALTPTLQPSNPLSFFKVIIIGYTSDDLKYNLHMFSSDKSSWDERTNCFDGDAQSYDYGSFSDAIVHNGLAHWIFHNYREGCLQVTNLNAKTGHISLTKLPLKLNYQPTRPSCLTLGINGVLSLLWMQKEGPQLDIWEQREDQGNMRGTSEWLCTRTIELRQPVKNNEIRELLVLREKCGALLISDNYGQVYATDLETGMMEKIVDWPSRRSICHWDSMLLEIDWPTIFISGLTK</sequence>
<dbReference type="Gene3D" id="1.20.1280.50">
    <property type="match status" value="1"/>
</dbReference>
<dbReference type="InterPro" id="IPR036047">
    <property type="entry name" value="F-box-like_dom_sf"/>
</dbReference>
<reference evidence="2" key="1">
    <citation type="submission" date="2018-08" db="EMBL/GenBank/DDBJ databases">
        <authorList>
            <person name="Rossello M."/>
        </authorList>
    </citation>
    <scope>NUCLEOTIDE SEQUENCE [LARGE SCALE GENOMIC DNA]</scope>
    <source>
        <strain evidence="2">cv. Chinese Spring</strain>
    </source>
</reference>
<keyword evidence="3" id="KW-1185">Reference proteome</keyword>
<protein>
    <recommendedName>
        <fullName evidence="1">F-box domain-containing protein</fullName>
    </recommendedName>
</protein>
<reference evidence="2" key="2">
    <citation type="submission" date="2018-10" db="UniProtKB">
        <authorList>
            <consortium name="EnsemblPlants"/>
        </authorList>
    </citation>
    <scope>IDENTIFICATION</scope>
</reference>
<dbReference type="Proteomes" id="UP000019116">
    <property type="component" value="Chromosome 3A"/>
</dbReference>
<dbReference type="Gramene" id="TraesCS3A03G1280700.1">
    <property type="protein sequence ID" value="TraesCS3A03G1280700.1.CDS1"/>
    <property type="gene ID" value="TraesCS3A03G1280700"/>
</dbReference>
<dbReference type="PROSITE" id="PS50181">
    <property type="entry name" value="FBOX"/>
    <property type="match status" value="1"/>
</dbReference>
<feature type="domain" description="F-box" evidence="1">
    <location>
        <begin position="6"/>
        <end position="57"/>
    </location>
</feature>
<evidence type="ECO:0000259" key="1">
    <source>
        <dbReference type="PROSITE" id="PS50181"/>
    </source>
</evidence>